<dbReference type="PRINTS" id="PR01036">
    <property type="entry name" value="TCRTETB"/>
</dbReference>
<feature type="transmembrane region" description="Helical" evidence="5">
    <location>
        <begin position="301"/>
        <end position="322"/>
    </location>
</feature>
<evidence type="ECO:0000313" key="7">
    <source>
        <dbReference type="EMBL" id="AMP10847.1"/>
    </source>
</evidence>
<keyword evidence="3 5" id="KW-1133">Transmembrane helix</keyword>
<evidence type="ECO:0000256" key="1">
    <source>
        <dbReference type="ARBA" id="ARBA00004141"/>
    </source>
</evidence>
<dbReference type="PROSITE" id="PS50850">
    <property type="entry name" value="MFS"/>
    <property type="match status" value="1"/>
</dbReference>
<dbReference type="PANTHER" id="PTHR23501">
    <property type="entry name" value="MAJOR FACILITATOR SUPERFAMILY"/>
    <property type="match status" value="1"/>
</dbReference>
<feature type="transmembrane region" description="Helical" evidence="5">
    <location>
        <begin position="51"/>
        <end position="73"/>
    </location>
</feature>
<feature type="transmembrane region" description="Helical" evidence="5">
    <location>
        <begin position="358"/>
        <end position="385"/>
    </location>
</feature>
<feature type="transmembrane region" description="Helical" evidence="5">
    <location>
        <begin position="167"/>
        <end position="185"/>
    </location>
</feature>
<dbReference type="OrthoDB" id="9807274at2"/>
<dbReference type="AlphaFoldDB" id="A0A127QLB5"/>
<evidence type="ECO:0000256" key="3">
    <source>
        <dbReference type="ARBA" id="ARBA00022989"/>
    </source>
</evidence>
<dbReference type="GO" id="GO:0005886">
    <property type="term" value="C:plasma membrane"/>
    <property type="evidence" value="ECO:0007669"/>
    <property type="project" value="TreeGrafter"/>
</dbReference>
<name>A0A127QLB5_9BURK</name>
<evidence type="ECO:0000256" key="2">
    <source>
        <dbReference type="ARBA" id="ARBA00022692"/>
    </source>
</evidence>
<dbReference type="Pfam" id="PF07690">
    <property type="entry name" value="MFS_1"/>
    <property type="match status" value="1"/>
</dbReference>
<comment type="subcellular location">
    <subcellularLocation>
        <location evidence="1">Membrane</location>
        <topology evidence="1">Multi-pass membrane protein</topology>
    </subcellularLocation>
</comment>
<feature type="transmembrane region" description="Helical" evidence="5">
    <location>
        <begin position="205"/>
        <end position="222"/>
    </location>
</feature>
<dbReference type="RefSeq" id="WP_082797935.1">
    <property type="nucleotide sequence ID" value="NZ_CP013235.1"/>
</dbReference>
<feature type="transmembrane region" description="Helical" evidence="5">
    <location>
        <begin position="397"/>
        <end position="418"/>
    </location>
</feature>
<organism evidence="7 8">
    <name type="scientific">Collimonas arenae</name>
    <dbReference type="NCBI Taxonomy" id="279058"/>
    <lineage>
        <taxon>Bacteria</taxon>
        <taxon>Pseudomonadati</taxon>
        <taxon>Pseudomonadota</taxon>
        <taxon>Betaproteobacteria</taxon>
        <taxon>Burkholderiales</taxon>
        <taxon>Oxalobacteraceae</taxon>
        <taxon>Collimonas</taxon>
    </lineage>
</organism>
<dbReference type="InterPro" id="IPR036259">
    <property type="entry name" value="MFS_trans_sf"/>
</dbReference>
<dbReference type="PATRIC" id="fig|279058.17.peg.3413"/>
<feature type="transmembrane region" description="Helical" evidence="5">
    <location>
        <begin position="228"/>
        <end position="247"/>
    </location>
</feature>
<evidence type="ECO:0000259" key="6">
    <source>
        <dbReference type="PROSITE" id="PS50850"/>
    </source>
</evidence>
<dbReference type="PANTHER" id="PTHR23501:SF1">
    <property type="entry name" value="TRANSPORT PROTEIN HSRA-RELATED"/>
    <property type="match status" value="1"/>
</dbReference>
<feature type="transmembrane region" description="Helical" evidence="5">
    <location>
        <begin position="430"/>
        <end position="450"/>
    </location>
</feature>
<dbReference type="EMBL" id="CP013235">
    <property type="protein sequence ID" value="AMP10847.1"/>
    <property type="molecule type" value="Genomic_DNA"/>
</dbReference>
<proteinExistence type="predicted"/>
<gene>
    <name evidence="7" type="ORF">CAter282_3140</name>
</gene>
<dbReference type="GO" id="GO:0022857">
    <property type="term" value="F:transmembrane transporter activity"/>
    <property type="evidence" value="ECO:0007669"/>
    <property type="project" value="InterPro"/>
</dbReference>
<sequence length="470" mass="50439">MFTQRSPAVQRTLLIPLIVACALFMENMDATVIATSLPVLAHDLGQDPLTLKLALTSYVVGLGVFIPISGWVADRFGARTVFRSAILVFLCGSLMCAASSSLAAFVAARFLQGIGGAMMVPVGRIVIFRSVPRTELVKAISYLTIPSQLGPVIGPPLGGFITTYFHWRWIFLINLPISLLGMYLASRYIENYKSDDLQPLDMKGFVLSAVGSTLVMLGLSLIDGELLSTEWAFCMCLLGGLTLYIYLRHARREPFPLLDLRLLRIPTFRASVLGGSLFRIGLGAVPFLLPLALQVGFGMNAFHAGTITCASAFGAIFMKAIGTSVLRRYGFRSVLIWNAVLAGLALASYGLFTPTTPYLVMMAVVLLGGFFPSMQFTCLNTMAYADLDSADVSRATSLASVVQQISLGLGVTIGGLAVHLSSRLQGHETIVAADFWPAFVVIGLFSMASIPVTRRLPLNAGAALTGHKPA</sequence>
<reference evidence="7 8" key="1">
    <citation type="submission" date="2015-11" db="EMBL/GenBank/DDBJ databases">
        <title>Exploring the genomic traits of fungus-feeding bacterial genus Collimonas.</title>
        <authorList>
            <person name="Song C."/>
            <person name="Schmidt R."/>
            <person name="de Jager V."/>
            <person name="Krzyzanowska D."/>
            <person name="Jongedijk E."/>
            <person name="Cankar K."/>
            <person name="Beekwilder J."/>
            <person name="van Veen A."/>
            <person name="de Boer W."/>
            <person name="van Veen J.A."/>
            <person name="Garbeva P."/>
        </authorList>
    </citation>
    <scope>NUCLEOTIDE SEQUENCE [LARGE SCALE GENOMIC DNA]</scope>
    <source>
        <strain evidence="7 8">Ter282</strain>
    </source>
</reference>
<accession>A0A127QLB5</accession>
<dbReference type="CDD" id="cd17503">
    <property type="entry name" value="MFS_LmrB_MDR_like"/>
    <property type="match status" value="1"/>
</dbReference>
<keyword evidence="8" id="KW-1185">Reference proteome</keyword>
<feature type="domain" description="Major facilitator superfamily (MFS) profile" evidence="6">
    <location>
        <begin position="15"/>
        <end position="461"/>
    </location>
</feature>
<feature type="transmembrane region" description="Helical" evidence="5">
    <location>
        <begin position="85"/>
        <end position="104"/>
    </location>
</feature>
<evidence type="ECO:0000313" key="8">
    <source>
        <dbReference type="Proteomes" id="UP000071778"/>
    </source>
</evidence>
<dbReference type="Gene3D" id="1.20.1250.20">
    <property type="entry name" value="MFS general substrate transporter like domains"/>
    <property type="match status" value="1"/>
</dbReference>
<protein>
    <submittedName>
        <fullName evidence="7">Major Facilitator Superfamily protein</fullName>
    </submittedName>
</protein>
<keyword evidence="2 5" id="KW-0812">Transmembrane</keyword>
<evidence type="ECO:0000256" key="4">
    <source>
        <dbReference type="ARBA" id="ARBA00023136"/>
    </source>
</evidence>
<feature type="transmembrane region" description="Helical" evidence="5">
    <location>
        <begin position="268"/>
        <end position="289"/>
    </location>
</feature>
<dbReference type="InterPro" id="IPR020846">
    <property type="entry name" value="MFS_dom"/>
</dbReference>
<dbReference type="Gene3D" id="1.20.1720.10">
    <property type="entry name" value="Multidrug resistance protein D"/>
    <property type="match status" value="1"/>
</dbReference>
<evidence type="ECO:0000256" key="5">
    <source>
        <dbReference type="SAM" id="Phobius"/>
    </source>
</evidence>
<feature type="transmembrane region" description="Helical" evidence="5">
    <location>
        <begin position="334"/>
        <end position="352"/>
    </location>
</feature>
<dbReference type="SUPFAM" id="SSF103473">
    <property type="entry name" value="MFS general substrate transporter"/>
    <property type="match status" value="1"/>
</dbReference>
<dbReference type="InterPro" id="IPR011701">
    <property type="entry name" value="MFS"/>
</dbReference>
<keyword evidence="4 5" id="KW-0472">Membrane</keyword>
<dbReference type="Proteomes" id="UP000071778">
    <property type="component" value="Chromosome"/>
</dbReference>